<dbReference type="InterPro" id="IPR000719">
    <property type="entry name" value="Prot_kinase_dom"/>
</dbReference>
<dbReference type="EC" id="2.7.11.1" evidence="2"/>
<dbReference type="Gene3D" id="3.30.200.20">
    <property type="entry name" value="Phosphorylase Kinase, domain 1"/>
    <property type="match status" value="2"/>
</dbReference>
<evidence type="ECO:0000256" key="4">
    <source>
        <dbReference type="ARBA" id="ARBA00022679"/>
    </source>
</evidence>
<sequence>MPKLRDGISFFTATPKISYDVSFLTAIPKFCDDILLFTSTSNLSSEAFPSFFPVMSKYSDDVPPVLGYVTSDCRDEALQASVCSVAYLSVGVPQSPLHKTFDCRDNVPQATTCATPDCSVYAPRTPSSQLQDDETTIIDINSHRYEIGCQLGKGGFGIVYAATRLNDGLQVAIKLASNKITKFISIDGYSGRLPLEVALQILANKGPRVEEIVQLLDWRLDPDCYFMVLERPVPCQSLFQYLKCYKGIMDEDFARVIMNQAIFAARMCCLRGVLHRDIKLENLLINPDTLEVKLIDFGCGAILTDGGYTSFTGTREYCPPEYHMTGQYLGEPATVWSLGILLFVILFRKYPKRRHLHKINDKNWTKAGLSKECCDLIRRCLQIDPKQRIELGKLSLHDWLMTADKENNNDTIMDINSCRYEIICQLGDGGFGTVYAATRLDDGLQVAIKVVSSRNRKFISIDGCSKPLPLEVALQILADGDPRVEEIIQLLDWRVESDHYILVLERPVPFEELNWFLLQQMGTIQEDMARVIMRQATFAAQTCCRRGVFHQDIKLEKLLINPDTLKVKLTDFGCGDFLSCVGYTSFVGTREYCPPEYHMTGQYHGEPATVWSLGILLFLMLCGDFPNTPDLHMIDGHNWTKDGLSEECSDFICCCLQINPKERIELEKLSLHDWFMFFV</sequence>
<keyword evidence="4" id="KW-0808">Transferase</keyword>
<proteinExistence type="inferred from homology"/>
<dbReference type="OrthoDB" id="8926898at2759"/>
<evidence type="ECO:0000259" key="11">
    <source>
        <dbReference type="PROSITE" id="PS50011"/>
    </source>
</evidence>
<dbReference type="Gene3D" id="1.10.510.10">
    <property type="entry name" value="Transferase(Phosphotransferase) domain 1"/>
    <property type="match status" value="2"/>
</dbReference>
<comment type="similarity">
    <text evidence="1">Belongs to the protein kinase superfamily. CAMK Ser/Thr protein kinase family. PIM subfamily.</text>
</comment>
<dbReference type="GO" id="GO:0005737">
    <property type="term" value="C:cytoplasm"/>
    <property type="evidence" value="ECO:0007669"/>
    <property type="project" value="TreeGrafter"/>
</dbReference>
<evidence type="ECO:0000256" key="10">
    <source>
        <dbReference type="PROSITE-ProRule" id="PRU10141"/>
    </source>
</evidence>
<evidence type="ECO:0000256" key="8">
    <source>
        <dbReference type="ARBA" id="ARBA00047899"/>
    </source>
</evidence>
<reference evidence="13" key="1">
    <citation type="submission" date="2025-08" db="UniProtKB">
        <authorList>
            <consortium name="RefSeq"/>
        </authorList>
    </citation>
    <scope>IDENTIFICATION</scope>
    <source>
        <strain evidence="13">Wakin</strain>
        <tissue evidence="13">Muscle</tissue>
    </source>
</reference>
<dbReference type="InterPro" id="IPR051138">
    <property type="entry name" value="PIM_Ser/Thr_kinase"/>
</dbReference>
<comment type="catalytic activity">
    <reaction evidence="9">
        <text>L-seryl-[protein] + ATP = O-phospho-L-seryl-[protein] + ADP + H(+)</text>
        <dbReference type="Rhea" id="RHEA:17989"/>
        <dbReference type="Rhea" id="RHEA-COMP:9863"/>
        <dbReference type="Rhea" id="RHEA-COMP:11604"/>
        <dbReference type="ChEBI" id="CHEBI:15378"/>
        <dbReference type="ChEBI" id="CHEBI:29999"/>
        <dbReference type="ChEBI" id="CHEBI:30616"/>
        <dbReference type="ChEBI" id="CHEBI:83421"/>
        <dbReference type="ChEBI" id="CHEBI:456216"/>
        <dbReference type="EC" id="2.7.11.1"/>
    </reaction>
</comment>
<evidence type="ECO:0000256" key="3">
    <source>
        <dbReference type="ARBA" id="ARBA00022527"/>
    </source>
</evidence>
<evidence type="ECO:0000256" key="9">
    <source>
        <dbReference type="ARBA" id="ARBA00048679"/>
    </source>
</evidence>
<dbReference type="GO" id="GO:0043066">
    <property type="term" value="P:negative regulation of apoptotic process"/>
    <property type="evidence" value="ECO:0007669"/>
    <property type="project" value="TreeGrafter"/>
</dbReference>
<dbReference type="PANTHER" id="PTHR22984:SF11">
    <property type="entry name" value="AURORA KINASE-RELATED"/>
    <property type="match status" value="1"/>
</dbReference>
<keyword evidence="5 10" id="KW-0547">Nucleotide-binding</keyword>
<feature type="domain" description="Protein kinase" evidence="11">
    <location>
        <begin position="420"/>
        <end position="675"/>
    </location>
</feature>
<dbReference type="InterPro" id="IPR008271">
    <property type="entry name" value="Ser/Thr_kinase_AS"/>
</dbReference>
<dbReference type="Pfam" id="PF00069">
    <property type="entry name" value="Pkinase"/>
    <property type="match status" value="2"/>
</dbReference>
<feature type="domain" description="Protein kinase" evidence="11">
    <location>
        <begin position="145"/>
        <end position="400"/>
    </location>
</feature>
<dbReference type="GeneID" id="113098935"/>
<evidence type="ECO:0000256" key="6">
    <source>
        <dbReference type="ARBA" id="ARBA00022777"/>
    </source>
</evidence>
<evidence type="ECO:0000256" key="1">
    <source>
        <dbReference type="ARBA" id="ARBA00005505"/>
    </source>
</evidence>
<keyword evidence="7 10" id="KW-0067">ATP-binding</keyword>
<dbReference type="GO" id="GO:0004674">
    <property type="term" value="F:protein serine/threonine kinase activity"/>
    <property type="evidence" value="ECO:0007669"/>
    <property type="project" value="UniProtKB-KW"/>
</dbReference>
<feature type="binding site" evidence="10">
    <location>
        <position position="449"/>
    </location>
    <ligand>
        <name>ATP</name>
        <dbReference type="ChEBI" id="CHEBI:30616"/>
    </ligand>
</feature>
<dbReference type="PROSITE" id="PS00108">
    <property type="entry name" value="PROTEIN_KINASE_ST"/>
    <property type="match status" value="1"/>
</dbReference>
<comment type="catalytic activity">
    <reaction evidence="8">
        <text>L-threonyl-[protein] + ATP = O-phospho-L-threonyl-[protein] + ADP + H(+)</text>
        <dbReference type="Rhea" id="RHEA:46608"/>
        <dbReference type="Rhea" id="RHEA-COMP:11060"/>
        <dbReference type="Rhea" id="RHEA-COMP:11605"/>
        <dbReference type="ChEBI" id="CHEBI:15378"/>
        <dbReference type="ChEBI" id="CHEBI:30013"/>
        <dbReference type="ChEBI" id="CHEBI:30616"/>
        <dbReference type="ChEBI" id="CHEBI:61977"/>
        <dbReference type="ChEBI" id="CHEBI:456216"/>
        <dbReference type="EC" id="2.7.11.1"/>
    </reaction>
</comment>
<name>A0A6P6PFA9_CARAU</name>
<dbReference type="FunFam" id="3.30.200.20:FF:000246">
    <property type="entry name" value="Pim proto-oncogene, serine/threonine kinase,-related 152"/>
    <property type="match status" value="2"/>
</dbReference>
<evidence type="ECO:0000313" key="12">
    <source>
        <dbReference type="Proteomes" id="UP000515129"/>
    </source>
</evidence>
<protein>
    <recommendedName>
        <fullName evidence="2">non-specific serine/threonine protein kinase</fullName>
        <ecNumber evidence="2">2.7.11.1</ecNumber>
    </recommendedName>
</protein>
<organism evidence="12 13">
    <name type="scientific">Carassius auratus</name>
    <name type="common">Goldfish</name>
    <dbReference type="NCBI Taxonomy" id="7957"/>
    <lineage>
        <taxon>Eukaryota</taxon>
        <taxon>Metazoa</taxon>
        <taxon>Chordata</taxon>
        <taxon>Craniata</taxon>
        <taxon>Vertebrata</taxon>
        <taxon>Euteleostomi</taxon>
        <taxon>Actinopterygii</taxon>
        <taxon>Neopterygii</taxon>
        <taxon>Teleostei</taxon>
        <taxon>Ostariophysi</taxon>
        <taxon>Cypriniformes</taxon>
        <taxon>Cyprinidae</taxon>
        <taxon>Cyprininae</taxon>
        <taxon>Carassius</taxon>
    </lineage>
</organism>
<keyword evidence="3" id="KW-0723">Serine/threonine-protein kinase</keyword>
<dbReference type="AlphaFoldDB" id="A0A6P6PFA9"/>
<dbReference type="SUPFAM" id="SSF56112">
    <property type="entry name" value="Protein kinase-like (PK-like)"/>
    <property type="match status" value="2"/>
</dbReference>
<evidence type="ECO:0000313" key="13">
    <source>
        <dbReference type="RefSeq" id="XP_026119768.1"/>
    </source>
</evidence>
<keyword evidence="6" id="KW-0418">Kinase</keyword>
<dbReference type="RefSeq" id="XP_026119768.1">
    <property type="nucleotide sequence ID" value="XM_026263983.1"/>
</dbReference>
<dbReference type="FunFam" id="1.10.510.10:FF:000392">
    <property type="entry name" value="Pim proto-oncogene, serine/threonine kinase,-related 152"/>
    <property type="match status" value="2"/>
</dbReference>
<feature type="binding site" evidence="10">
    <location>
        <position position="174"/>
    </location>
    <ligand>
        <name>ATP</name>
        <dbReference type="ChEBI" id="CHEBI:30616"/>
    </ligand>
</feature>
<evidence type="ECO:0000256" key="5">
    <source>
        <dbReference type="ARBA" id="ARBA00022741"/>
    </source>
</evidence>
<dbReference type="GO" id="GO:0005524">
    <property type="term" value="F:ATP binding"/>
    <property type="evidence" value="ECO:0007669"/>
    <property type="project" value="UniProtKB-UniRule"/>
</dbReference>
<keyword evidence="12" id="KW-1185">Reference proteome</keyword>
<dbReference type="Proteomes" id="UP000515129">
    <property type="component" value="Unplaced"/>
</dbReference>
<dbReference type="PROSITE" id="PS50011">
    <property type="entry name" value="PROTEIN_KINASE_DOM"/>
    <property type="match status" value="2"/>
</dbReference>
<dbReference type="PROSITE" id="PS00107">
    <property type="entry name" value="PROTEIN_KINASE_ATP"/>
    <property type="match status" value="2"/>
</dbReference>
<dbReference type="KEGG" id="caua:113098935"/>
<evidence type="ECO:0000256" key="2">
    <source>
        <dbReference type="ARBA" id="ARBA00012513"/>
    </source>
</evidence>
<gene>
    <name evidence="13" type="primary">LOC113098935</name>
</gene>
<evidence type="ECO:0000256" key="7">
    <source>
        <dbReference type="ARBA" id="ARBA00022840"/>
    </source>
</evidence>
<accession>A0A6P6PFA9</accession>
<dbReference type="PANTHER" id="PTHR22984">
    <property type="entry name" value="SERINE/THREONINE-PROTEIN KINASE PIM"/>
    <property type="match status" value="1"/>
</dbReference>
<dbReference type="InterPro" id="IPR017441">
    <property type="entry name" value="Protein_kinase_ATP_BS"/>
</dbReference>
<dbReference type="GO" id="GO:0007346">
    <property type="term" value="P:regulation of mitotic cell cycle"/>
    <property type="evidence" value="ECO:0007669"/>
    <property type="project" value="TreeGrafter"/>
</dbReference>
<dbReference type="SMART" id="SM00220">
    <property type="entry name" value="S_TKc"/>
    <property type="match status" value="2"/>
</dbReference>
<dbReference type="InterPro" id="IPR011009">
    <property type="entry name" value="Kinase-like_dom_sf"/>
</dbReference>